<name>F0WGC6_9STRA</name>
<proteinExistence type="predicted"/>
<gene>
    <name evidence="6" type="primary">AlNc14C90G5657</name>
    <name evidence="6" type="ORF">ALNC14_064290</name>
</gene>
<dbReference type="HOGENOM" id="CLU_020240_1_0_1"/>
<dbReference type="PANTHER" id="PTHR13510:SF44">
    <property type="entry name" value="RABENOSYN-5"/>
    <property type="match status" value="1"/>
</dbReference>
<dbReference type="GO" id="GO:0008270">
    <property type="term" value="F:zinc ion binding"/>
    <property type="evidence" value="ECO:0007669"/>
    <property type="project" value="UniProtKB-KW"/>
</dbReference>
<dbReference type="InterPro" id="IPR052727">
    <property type="entry name" value="Rab4/Rab5_effector"/>
</dbReference>
<dbReference type="EMBL" id="FR824135">
    <property type="protein sequence ID" value="CCA20286.1"/>
    <property type="molecule type" value="Genomic_DNA"/>
</dbReference>
<dbReference type="PROSITE" id="PS50178">
    <property type="entry name" value="ZF_FYVE"/>
    <property type="match status" value="1"/>
</dbReference>
<evidence type="ECO:0000256" key="3">
    <source>
        <dbReference type="ARBA" id="ARBA00022833"/>
    </source>
</evidence>
<keyword evidence="1" id="KW-0479">Metal-binding</keyword>
<evidence type="ECO:0000313" key="6">
    <source>
        <dbReference type="EMBL" id="CCA20286.1"/>
    </source>
</evidence>
<dbReference type="SMART" id="SM00064">
    <property type="entry name" value="FYVE"/>
    <property type="match status" value="1"/>
</dbReference>
<evidence type="ECO:0000256" key="4">
    <source>
        <dbReference type="PROSITE-ProRule" id="PRU00091"/>
    </source>
</evidence>
<evidence type="ECO:0000256" key="2">
    <source>
        <dbReference type="ARBA" id="ARBA00022771"/>
    </source>
</evidence>
<dbReference type="PANTHER" id="PTHR13510">
    <property type="entry name" value="FYVE-FINGER-CONTAINING RAB5 EFFECTOR PROTEIN RABENOSYN-5-RELATED"/>
    <property type="match status" value="1"/>
</dbReference>
<accession>F0WGC6</accession>
<dbReference type="InterPro" id="IPR013083">
    <property type="entry name" value="Znf_RING/FYVE/PHD"/>
</dbReference>
<dbReference type="SUPFAM" id="SSF57903">
    <property type="entry name" value="FYVE/PHD zinc finger"/>
    <property type="match status" value="1"/>
</dbReference>
<keyword evidence="2 4" id="KW-0863">Zinc-finger</keyword>
<reference evidence="6" key="2">
    <citation type="submission" date="2011-02" db="EMBL/GenBank/DDBJ databases">
        <authorList>
            <person name="MacLean D."/>
        </authorList>
    </citation>
    <scope>NUCLEOTIDE SEQUENCE</scope>
</reference>
<organism evidence="6">
    <name type="scientific">Albugo laibachii Nc14</name>
    <dbReference type="NCBI Taxonomy" id="890382"/>
    <lineage>
        <taxon>Eukaryota</taxon>
        <taxon>Sar</taxon>
        <taxon>Stramenopiles</taxon>
        <taxon>Oomycota</taxon>
        <taxon>Peronosporomycetes</taxon>
        <taxon>Albuginales</taxon>
        <taxon>Albuginaceae</taxon>
        <taxon>Albugo</taxon>
    </lineage>
</organism>
<dbReference type="Pfam" id="PF01363">
    <property type="entry name" value="FYVE"/>
    <property type="match status" value="1"/>
</dbReference>
<evidence type="ECO:0000256" key="1">
    <source>
        <dbReference type="ARBA" id="ARBA00022723"/>
    </source>
</evidence>
<dbReference type="AlphaFoldDB" id="F0WGC6"/>
<dbReference type="InterPro" id="IPR017455">
    <property type="entry name" value="Znf_FYVE-rel"/>
</dbReference>
<protein>
    <submittedName>
        <fullName evidence="6">Uncharacterized protein AlNc14C90G5657</fullName>
    </submittedName>
</protein>
<dbReference type="Gene3D" id="3.30.40.10">
    <property type="entry name" value="Zinc/RING finger domain, C3HC4 (zinc finger)"/>
    <property type="match status" value="1"/>
</dbReference>
<feature type="domain" description="FYVE-type" evidence="5">
    <location>
        <begin position="268"/>
        <end position="330"/>
    </location>
</feature>
<dbReference type="InterPro" id="IPR000306">
    <property type="entry name" value="Znf_FYVE"/>
</dbReference>
<sequence>MEFSPQCMGISDSQLQQYEEIFRILISDAIDELSIHEREGRGAQYSSRTKWENVGQTAFLRSVRQSDLNRPGVNRCRLFGKVRCDCQRMMDFFYTDTCDSFHQLQQILQYRVHDARVLTTIKSHKQEQSIDPMYFGVKYICSQPLSSLSSRKQCYLEYVGCTRDSQNRRIGYVAVIPFCARSLPSRILPSNIQKMRCRNVYLFRENYVGSRQVCDIFGVGSFDLAYTRKESIAYFRKSLNLFQNISILIECKQLSQLLVLEKKLWVPNKRRQNCVVCQRAFGPTRHRHHCRLCGEVVCRKCLLDRVLPSKQKQASMVKLKFCKLCMTRVRLCPSTQDSNPTLANASRSKIDYPAYSSSAALEASRDSLAFASRRSVLRRSSEAQEPVNIERRSRPNSNARRFSNVVTGTVYEDEESVGVTPYMYHMSSIHSLNAMFSDSASDSDGYSSRASSISSISSEDSYMADIHVIDTNDMKRVPFSESRKSYYGASTNAFESISQSLQEQQAILKQMVLCASRR</sequence>
<reference evidence="6" key="1">
    <citation type="journal article" date="2011" name="PLoS Biol.">
        <title>Gene gain and loss during evolution of obligate parasitism in the white rust pathogen of Arabidopsis thaliana.</title>
        <authorList>
            <person name="Kemen E."/>
            <person name="Gardiner A."/>
            <person name="Schultz-Larsen T."/>
            <person name="Kemen A.C."/>
            <person name="Balmuth A.L."/>
            <person name="Robert-Seilaniantz A."/>
            <person name="Bailey K."/>
            <person name="Holub E."/>
            <person name="Studholme D.J."/>
            <person name="Maclean D."/>
            <person name="Jones J.D."/>
        </authorList>
    </citation>
    <scope>NUCLEOTIDE SEQUENCE</scope>
</reference>
<evidence type="ECO:0000259" key="5">
    <source>
        <dbReference type="PROSITE" id="PS50178"/>
    </source>
</evidence>
<keyword evidence="3" id="KW-0862">Zinc</keyword>
<dbReference type="InterPro" id="IPR011011">
    <property type="entry name" value="Znf_FYVE_PHD"/>
</dbReference>